<accession>A0A6A4GSX4</accession>
<evidence type="ECO:0000313" key="2">
    <source>
        <dbReference type="EMBL" id="KAE9388285.1"/>
    </source>
</evidence>
<keyword evidence="3" id="KW-1185">Reference proteome</keyword>
<name>A0A6A4GSX4_9AGAR</name>
<dbReference type="InterPro" id="IPR038921">
    <property type="entry name" value="YOR389W-like"/>
</dbReference>
<dbReference type="EMBL" id="ML769752">
    <property type="protein sequence ID" value="KAE9388285.1"/>
    <property type="molecule type" value="Genomic_DNA"/>
</dbReference>
<sequence length="496" mass="55429">MLFPGLQSLLGLFLSFSQLKASQIPFVALQEASIAAGSNFSLKSSENGESWDINVLPNENATGHLVFETVNSFMQHWPNTRYRNGHTIIPGIVPTGTVLYHGRSDANTPTGPEWTATDPEHSYFFCHEQTTTGGCWQLTVTAIRPLNVIYFDGSGAAKMPDGSMDSQDVLAFGEILPDKYSSEWERVSSMCDWGKGFDVDGFVRMQADLCSSASYQSTSCTGWTSQTGGVLLGITWKKKNHTRREPTLYDDTSFVPVWSRSDLAKTDSNIVYWVFRKKTFRVLYEESEAVTTASEPGSGIDWQTLIRLVVKRFANRLEMVQYILNSTNPGNSASENEELAKNVQIQLVAMLRPYMLSSIKPSKDRVASTEWASPIISPQLLSSFELTASENLILGGVLETTREICRVVTGMWVDGVMAGLDPDLYKPSSAEMEIDSLLESWNGTYLESHKVVRLEPACGIEEICELPMWPLFEQGDDVDDPQPKCVRRMAPYIWHW</sequence>
<dbReference type="PANTHER" id="PTHR35204">
    <property type="entry name" value="YALI0A21131P"/>
    <property type="match status" value="1"/>
</dbReference>
<reference evidence="2" key="1">
    <citation type="journal article" date="2019" name="Environ. Microbiol.">
        <title>Fungal ecological strategies reflected in gene transcription - a case study of two litter decomposers.</title>
        <authorList>
            <person name="Barbi F."/>
            <person name="Kohler A."/>
            <person name="Barry K."/>
            <person name="Baskaran P."/>
            <person name="Daum C."/>
            <person name="Fauchery L."/>
            <person name="Ihrmark K."/>
            <person name="Kuo A."/>
            <person name="LaButti K."/>
            <person name="Lipzen A."/>
            <person name="Morin E."/>
            <person name="Grigoriev I.V."/>
            <person name="Henrissat B."/>
            <person name="Lindahl B."/>
            <person name="Martin F."/>
        </authorList>
    </citation>
    <scope>NUCLEOTIDE SEQUENCE</scope>
    <source>
        <strain evidence="2">JB14</strain>
    </source>
</reference>
<feature type="chain" id="PRO_5025695353" evidence="1">
    <location>
        <begin position="22"/>
        <end position="496"/>
    </location>
</feature>
<gene>
    <name evidence="2" type="ORF">BT96DRAFT_947740</name>
</gene>
<evidence type="ECO:0000256" key="1">
    <source>
        <dbReference type="SAM" id="SignalP"/>
    </source>
</evidence>
<keyword evidence="1" id="KW-0732">Signal</keyword>
<evidence type="ECO:0000313" key="3">
    <source>
        <dbReference type="Proteomes" id="UP000799118"/>
    </source>
</evidence>
<dbReference type="AlphaFoldDB" id="A0A6A4GSX4"/>
<organism evidence="2 3">
    <name type="scientific">Gymnopus androsaceus JB14</name>
    <dbReference type="NCBI Taxonomy" id="1447944"/>
    <lineage>
        <taxon>Eukaryota</taxon>
        <taxon>Fungi</taxon>
        <taxon>Dikarya</taxon>
        <taxon>Basidiomycota</taxon>
        <taxon>Agaricomycotina</taxon>
        <taxon>Agaricomycetes</taxon>
        <taxon>Agaricomycetidae</taxon>
        <taxon>Agaricales</taxon>
        <taxon>Marasmiineae</taxon>
        <taxon>Omphalotaceae</taxon>
        <taxon>Gymnopus</taxon>
    </lineage>
</organism>
<proteinExistence type="predicted"/>
<dbReference type="Proteomes" id="UP000799118">
    <property type="component" value="Unassembled WGS sequence"/>
</dbReference>
<protein>
    <submittedName>
        <fullName evidence="2">Uncharacterized protein</fullName>
    </submittedName>
</protein>
<dbReference type="PANTHER" id="PTHR35204:SF1">
    <property type="entry name" value="ENTEROTOXIN"/>
    <property type="match status" value="1"/>
</dbReference>
<feature type="signal peptide" evidence="1">
    <location>
        <begin position="1"/>
        <end position="21"/>
    </location>
</feature>
<dbReference type="OrthoDB" id="10261782at2759"/>